<evidence type="ECO:0000256" key="2">
    <source>
        <dbReference type="ARBA" id="ARBA00022980"/>
    </source>
</evidence>
<comment type="similarity">
    <text evidence="1 5 6">Belongs to the universal ribosomal protein uL5 family.</text>
</comment>
<dbReference type="InterPro" id="IPR031310">
    <property type="entry name" value="Ribosomal_uL5_N"/>
</dbReference>
<dbReference type="GO" id="GO:0019843">
    <property type="term" value="F:rRNA binding"/>
    <property type="evidence" value="ECO:0007669"/>
    <property type="project" value="UniProtKB-UniRule"/>
</dbReference>
<dbReference type="GO" id="GO:1990904">
    <property type="term" value="C:ribonucleoprotein complex"/>
    <property type="evidence" value="ECO:0007669"/>
    <property type="project" value="UniProtKB-KW"/>
</dbReference>
<dbReference type="STRING" id="187101.VC03_00580"/>
<evidence type="ECO:0000256" key="1">
    <source>
        <dbReference type="ARBA" id="ARBA00008553"/>
    </source>
</evidence>
<accession>A0A0E3UU95</accession>
<dbReference type="GO" id="GO:0005840">
    <property type="term" value="C:ribosome"/>
    <property type="evidence" value="ECO:0007669"/>
    <property type="project" value="UniProtKB-KW"/>
</dbReference>
<evidence type="ECO:0000256" key="5">
    <source>
        <dbReference type="HAMAP-Rule" id="MF_01333"/>
    </source>
</evidence>
<protein>
    <recommendedName>
        <fullName evidence="4 5">Large ribosomal subunit protein uL5</fullName>
    </recommendedName>
</protein>
<keyword evidence="5" id="KW-0699">rRNA-binding</keyword>
<dbReference type="SUPFAM" id="SSF55282">
    <property type="entry name" value="RL5-like"/>
    <property type="match status" value="1"/>
</dbReference>
<dbReference type="EMBL" id="CP011280">
    <property type="protein sequence ID" value="AKC95088.1"/>
    <property type="molecule type" value="Genomic_DNA"/>
</dbReference>
<dbReference type="Gene3D" id="3.30.1440.10">
    <property type="match status" value="1"/>
</dbReference>
<evidence type="ECO:0000313" key="10">
    <source>
        <dbReference type="Proteomes" id="UP000033103"/>
    </source>
</evidence>
<dbReference type="InterPro" id="IPR031309">
    <property type="entry name" value="Ribosomal_uL5_C"/>
</dbReference>
<dbReference type="KEGG" id="sns:VC03_00580"/>
<name>A0A0E3UU95_9FUSO</name>
<gene>
    <name evidence="5" type="primary">rplE</name>
    <name evidence="9" type="ORF">VC03_00580</name>
</gene>
<keyword evidence="5" id="KW-0820">tRNA-binding</keyword>
<sequence>MADKYIPRLQKKYNEEIVDTLVKELEIKNMMQVPKLEKIVVNMGIGEAVNNSKLIDSALKELAQITGQQPLPRAARKSEAGFKLRQGQKIGVSVTLRKEKMYEFLDRLISIALPRVRDFEGVSSKAFDGRGNYTLGIKEQIVFPEIEIDKVDKVLGLGITIVTSAKNDEEGRALLRAFGMPFVK</sequence>
<keyword evidence="10" id="KW-1185">Reference proteome</keyword>
<feature type="domain" description="Large ribosomal subunit protein uL5 N-terminal" evidence="7">
    <location>
        <begin position="29"/>
        <end position="85"/>
    </location>
</feature>
<keyword evidence="2 5" id="KW-0689">Ribosomal protein</keyword>
<dbReference type="InterPro" id="IPR022803">
    <property type="entry name" value="Ribosomal_uL5_dom_sf"/>
</dbReference>
<evidence type="ECO:0000256" key="4">
    <source>
        <dbReference type="ARBA" id="ARBA00035245"/>
    </source>
</evidence>
<dbReference type="PANTHER" id="PTHR11994">
    <property type="entry name" value="60S RIBOSOMAL PROTEIN L11-RELATED"/>
    <property type="match status" value="1"/>
</dbReference>
<comment type="function">
    <text evidence="5">This is 1 of the proteins that bind and probably mediate the attachment of the 5S RNA into the large ribosomal subunit, where it forms part of the central protuberance. In the 70S ribosome it contacts protein S13 of the 30S subunit (bridge B1b), connecting the 2 subunits; this bridge is implicated in subunit movement. Contacts the P site tRNA; the 5S rRNA and some of its associated proteins might help stabilize positioning of ribosome-bound tRNAs.</text>
</comment>
<dbReference type="InterPro" id="IPR002132">
    <property type="entry name" value="Ribosomal_uL5"/>
</dbReference>
<dbReference type="InterPro" id="IPR020930">
    <property type="entry name" value="Ribosomal_uL5_bac-type"/>
</dbReference>
<dbReference type="Proteomes" id="UP000033103">
    <property type="component" value="Chromosome"/>
</dbReference>
<keyword evidence="5" id="KW-0694">RNA-binding</keyword>
<dbReference type="GO" id="GO:0006412">
    <property type="term" value="P:translation"/>
    <property type="evidence" value="ECO:0007669"/>
    <property type="project" value="UniProtKB-UniRule"/>
</dbReference>
<feature type="domain" description="Large ribosomal subunit protein uL5 C-terminal" evidence="8">
    <location>
        <begin position="89"/>
        <end position="182"/>
    </location>
</feature>
<dbReference type="FunFam" id="3.30.1440.10:FF:000001">
    <property type="entry name" value="50S ribosomal protein L5"/>
    <property type="match status" value="1"/>
</dbReference>
<dbReference type="PIRSF" id="PIRSF002161">
    <property type="entry name" value="Ribosomal_L5"/>
    <property type="match status" value="1"/>
</dbReference>
<dbReference type="NCBIfam" id="NF000585">
    <property type="entry name" value="PRK00010.1"/>
    <property type="match status" value="1"/>
</dbReference>
<evidence type="ECO:0000259" key="7">
    <source>
        <dbReference type="Pfam" id="PF00281"/>
    </source>
</evidence>
<reference evidence="9 10" key="1">
    <citation type="journal article" date="2012" name="BMC Genomics">
        <title>Genomic sequence analysis and characterization of Sneathia amnii sp. nov.</title>
        <authorList>
            <consortium name="Vaginal Microbiome Consortium (additional members)"/>
            <person name="Harwich M.D.Jr."/>
            <person name="Serrano M.G."/>
            <person name="Fettweis J.M."/>
            <person name="Alves J.M."/>
            <person name="Reimers M.A."/>
            <person name="Buck G.A."/>
            <person name="Jefferson K.K."/>
        </authorList>
    </citation>
    <scope>NUCLEOTIDE SEQUENCE [LARGE SCALE GENOMIC DNA]</scope>
    <source>
        <strain evidence="9 10">SN35</strain>
    </source>
</reference>
<comment type="subunit">
    <text evidence="5">Part of the 50S ribosomal subunit; part of the 5S rRNA/L5/L18/L25 subcomplex. Contacts the 5S rRNA and the P site tRNA. Forms a bridge to the 30S subunit in the 70S ribosome.</text>
</comment>
<keyword evidence="3 5" id="KW-0687">Ribonucleoprotein</keyword>
<dbReference type="GO" id="GO:0003735">
    <property type="term" value="F:structural constituent of ribosome"/>
    <property type="evidence" value="ECO:0007669"/>
    <property type="project" value="InterPro"/>
</dbReference>
<evidence type="ECO:0000256" key="3">
    <source>
        <dbReference type="ARBA" id="ARBA00023274"/>
    </source>
</evidence>
<dbReference type="AlphaFoldDB" id="A0A0E3UU95"/>
<dbReference type="Pfam" id="PF00673">
    <property type="entry name" value="Ribosomal_L5_C"/>
    <property type="match status" value="1"/>
</dbReference>
<evidence type="ECO:0000259" key="8">
    <source>
        <dbReference type="Pfam" id="PF00673"/>
    </source>
</evidence>
<proteinExistence type="inferred from homology"/>
<dbReference type="OrthoDB" id="9806626at2"/>
<dbReference type="Pfam" id="PF00281">
    <property type="entry name" value="Ribosomal_L5"/>
    <property type="match status" value="1"/>
</dbReference>
<evidence type="ECO:0000313" key="9">
    <source>
        <dbReference type="EMBL" id="AKC95088.1"/>
    </source>
</evidence>
<dbReference type="GO" id="GO:0000049">
    <property type="term" value="F:tRNA binding"/>
    <property type="evidence" value="ECO:0007669"/>
    <property type="project" value="UniProtKB-UniRule"/>
</dbReference>
<dbReference type="PATRIC" id="fig|1069640.6.peg.109"/>
<dbReference type="HAMAP" id="MF_01333_B">
    <property type="entry name" value="Ribosomal_uL5_B"/>
    <property type="match status" value="1"/>
</dbReference>
<dbReference type="HOGENOM" id="CLU_061015_2_1_0"/>
<organism evidence="9 10">
    <name type="scientific">Sneathia vaginalis</name>
    <dbReference type="NCBI Taxonomy" id="187101"/>
    <lineage>
        <taxon>Bacteria</taxon>
        <taxon>Fusobacteriati</taxon>
        <taxon>Fusobacteriota</taxon>
        <taxon>Fusobacteriia</taxon>
        <taxon>Fusobacteriales</taxon>
        <taxon>Leptotrichiaceae</taxon>
        <taxon>Sneathia</taxon>
    </lineage>
</organism>
<evidence type="ECO:0000256" key="6">
    <source>
        <dbReference type="RuleBase" id="RU003930"/>
    </source>
</evidence>
<dbReference type="RefSeq" id="WP_046328194.1">
    <property type="nucleotide sequence ID" value="NZ_CAUPIC010000007.1"/>
</dbReference>